<dbReference type="NCBIfam" id="TIGR00254">
    <property type="entry name" value="GGDEF"/>
    <property type="match status" value="1"/>
</dbReference>
<dbReference type="InterPro" id="IPR043128">
    <property type="entry name" value="Rev_trsase/Diguanyl_cyclase"/>
</dbReference>
<dbReference type="Proteomes" id="UP000612585">
    <property type="component" value="Unassembled WGS sequence"/>
</dbReference>
<dbReference type="SUPFAM" id="SSF55785">
    <property type="entry name" value="PYP-like sensor domain (PAS domain)"/>
    <property type="match status" value="2"/>
</dbReference>
<dbReference type="AlphaFoldDB" id="A0A8J4DVX7"/>
<sequence>MAHEASIDVADRDMVLDTLFAQHPGAMIVAVGDNGLFTPMPADVPLQGHHVISGAPSAMELVVPDDHVTVIDAWERVARDGVSNAIVHPVTAPDETVRLHFIDTRYRYGVVLCLVTDFTGQVLGSKRFDEVEVVPRVGVVRKDGVAVITTVDEATPKMLGWTPDELIGRRTLDLLHPDDHQRAIESWMDMLANPGAARRVRLRHRHRDGHYLWLEITNHNQLDNAEQPGVIAEMLNVSDEMAAQEALAANEQLLRRLTEALPVGVVQVDPELRITYQNERAVEMFGDRLGTSLDATTTTRDGPTVMPALLAALRDDVDSDLEVAYRAQDGELRRTMVNIRPLDGQAGVVVCATDITESARLREELRQLATYDALTGCLNRVSVLAAVEEDLDGDGDGIAVVFLDLNEFKEINDGLGHAAGDALLRYVGTELRTAVASLGDKSAAARETDLIGRLGGDEFLVVARGVAGPAEARQIGEHIARHLAGCGLDLGDRRVQVRASIGVAWARPGDMDADALVARADTAMYQAKRQRTGRLALVVSATHAAA</sequence>
<dbReference type="PANTHER" id="PTHR44757">
    <property type="entry name" value="DIGUANYLATE CYCLASE DGCP"/>
    <property type="match status" value="1"/>
</dbReference>
<dbReference type="InterPro" id="IPR013655">
    <property type="entry name" value="PAS_fold_3"/>
</dbReference>
<dbReference type="PANTHER" id="PTHR44757:SF2">
    <property type="entry name" value="BIOFILM ARCHITECTURE MAINTENANCE PROTEIN MBAA"/>
    <property type="match status" value="1"/>
</dbReference>
<dbReference type="Gene3D" id="3.30.70.270">
    <property type="match status" value="1"/>
</dbReference>
<dbReference type="PROSITE" id="PS50112">
    <property type="entry name" value="PAS"/>
    <property type="match status" value="2"/>
</dbReference>
<dbReference type="EMBL" id="BOPG01000003">
    <property type="protein sequence ID" value="GIJ52885.1"/>
    <property type="molecule type" value="Genomic_DNA"/>
</dbReference>
<dbReference type="NCBIfam" id="TIGR00229">
    <property type="entry name" value="sensory_box"/>
    <property type="match status" value="2"/>
</dbReference>
<dbReference type="RefSeq" id="WP_203986357.1">
    <property type="nucleotide sequence ID" value="NZ_BOPG01000003.1"/>
</dbReference>
<organism evidence="3 4">
    <name type="scientific">Virgisporangium aurantiacum</name>
    <dbReference type="NCBI Taxonomy" id="175570"/>
    <lineage>
        <taxon>Bacteria</taxon>
        <taxon>Bacillati</taxon>
        <taxon>Actinomycetota</taxon>
        <taxon>Actinomycetes</taxon>
        <taxon>Micromonosporales</taxon>
        <taxon>Micromonosporaceae</taxon>
        <taxon>Virgisporangium</taxon>
    </lineage>
</organism>
<name>A0A8J4DVX7_9ACTN</name>
<feature type="domain" description="PAS" evidence="1">
    <location>
        <begin position="250"/>
        <end position="286"/>
    </location>
</feature>
<dbReference type="PROSITE" id="PS50887">
    <property type="entry name" value="GGDEF"/>
    <property type="match status" value="1"/>
</dbReference>
<dbReference type="Pfam" id="PF08447">
    <property type="entry name" value="PAS_3"/>
    <property type="match status" value="1"/>
</dbReference>
<evidence type="ECO:0000259" key="1">
    <source>
        <dbReference type="PROSITE" id="PS50112"/>
    </source>
</evidence>
<keyword evidence="4" id="KW-1185">Reference proteome</keyword>
<dbReference type="SMART" id="SM00267">
    <property type="entry name" value="GGDEF"/>
    <property type="match status" value="1"/>
</dbReference>
<dbReference type="InterPro" id="IPR013656">
    <property type="entry name" value="PAS_4"/>
</dbReference>
<dbReference type="SMART" id="SM00091">
    <property type="entry name" value="PAS"/>
    <property type="match status" value="2"/>
</dbReference>
<reference evidence="3" key="1">
    <citation type="submission" date="2021-01" db="EMBL/GenBank/DDBJ databases">
        <title>Whole genome shotgun sequence of Virgisporangium aurantiacum NBRC 16421.</title>
        <authorList>
            <person name="Komaki H."/>
            <person name="Tamura T."/>
        </authorList>
    </citation>
    <scope>NUCLEOTIDE SEQUENCE</scope>
    <source>
        <strain evidence="3">NBRC 16421</strain>
    </source>
</reference>
<proteinExistence type="predicted"/>
<dbReference type="Pfam" id="PF00990">
    <property type="entry name" value="GGDEF"/>
    <property type="match status" value="1"/>
</dbReference>
<dbReference type="CDD" id="cd00130">
    <property type="entry name" value="PAS"/>
    <property type="match status" value="2"/>
</dbReference>
<protein>
    <recommendedName>
        <fullName evidence="5">PAS domain S-box-containing protein/diguanylate cyclase (GGDEF) domain-containing protein</fullName>
    </recommendedName>
</protein>
<dbReference type="InterPro" id="IPR000014">
    <property type="entry name" value="PAS"/>
</dbReference>
<feature type="domain" description="PAS" evidence="1">
    <location>
        <begin position="139"/>
        <end position="194"/>
    </location>
</feature>
<comment type="caution">
    <text evidence="3">The sequence shown here is derived from an EMBL/GenBank/DDBJ whole genome shotgun (WGS) entry which is preliminary data.</text>
</comment>
<dbReference type="InterPro" id="IPR052155">
    <property type="entry name" value="Biofilm_reg_signaling"/>
</dbReference>
<dbReference type="InterPro" id="IPR029787">
    <property type="entry name" value="Nucleotide_cyclase"/>
</dbReference>
<dbReference type="Pfam" id="PF08448">
    <property type="entry name" value="PAS_4"/>
    <property type="match status" value="1"/>
</dbReference>
<dbReference type="InterPro" id="IPR000160">
    <property type="entry name" value="GGDEF_dom"/>
</dbReference>
<evidence type="ECO:0000259" key="2">
    <source>
        <dbReference type="PROSITE" id="PS50887"/>
    </source>
</evidence>
<dbReference type="Gene3D" id="3.30.450.20">
    <property type="entry name" value="PAS domain"/>
    <property type="match status" value="2"/>
</dbReference>
<accession>A0A8J4DVX7</accession>
<evidence type="ECO:0000313" key="4">
    <source>
        <dbReference type="Proteomes" id="UP000612585"/>
    </source>
</evidence>
<evidence type="ECO:0008006" key="5">
    <source>
        <dbReference type="Google" id="ProtNLM"/>
    </source>
</evidence>
<gene>
    <name evidence="3" type="ORF">Vau01_004010</name>
</gene>
<dbReference type="InterPro" id="IPR035965">
    <property type="entry name" value="PAS-like_dom_sf"/>
</dbReference>
<dbReference type="SUPFAM" id="SSF55073">
    <property type="entry name" value="Nucleotide cyclase"/>
    <property type="match status" value="1"/>
</dbReference>
<evidence type="ECO:0000313" key="3">
    <source>
        <dbReference type="EMBL" id="GIJ52885.1"/>
    </source>
</evidence>
<feature type="domain" description="GGDEF" evidence="2">
    <location>
        <begin position="396"/>
        <end position="542"/>
    </location>
</feature>
<dbReference type="CDD" id="cd01949">
    <property type="entry name" value="GGDEF"/>
    <property type="match status" value="1"/>
</dbReference>